<comment type="caution">
    <text evidence="4">The sequence shown here is derived from an EMBL/GenBank/DDBJ whole genome shotgun (WGS) entry which is preliminary data.</text>
</comment>
<dbReference type="InterPro" id="IPR005632">
    <property type="entry name" value="Chaperone_Skp"/>
</dbReference>
<evidence type="ECO:0000256" key="1">
    <source>
        <dbReference type="ARBA" id="ARBA00009091"/>
    </source>
</evidence>
<accession>A0A4R2GNX9</accession>
<evidence type="ECO:0000313" key="5">
    <source>
        <dbReference type="Proteomes" id="UP000295221"/>
    </source>
</evidence>
<dbReference type="RefSeq" id="WP_132430894.1">
    <property type="nucleotide sequence ID" value="NZ_SLWK01000001.1"/>
</dbReference>
<organism evidence="4 5">
    <name type="scientific">Natronoflexus pectinivorans</name>
    <dbReference type="NCBI Taxonomy" id="682526"/>
    <lineage>
        <taxon>Bacteria</taxon>
        <taxon>Pseudomonadati</taxon>
        <taxon>Bacteroidota</taxon>
        <taxon>Bacteroidia</taxon>
        <taxon>Marinilabiliales</taxon>
        <taxon>Marinilabiliaceae</taxon>
        <taxon>Natronoflexus</taxon>
    </lineage>
</organism>
<keyword evidence="2 3" id="KW-0732">Signal</keyword>
<dbReference type="SMART" id="SM00935">
    <property type="entry name" value="OmpH"/>
    <property type="match status" value="1"/>
</dbReference>
<dbReference type="SUPFAM" id="SSF111384">
    <property type="entry name" value="OmpH-like"/>
    <property type="match status" value="1"/>
</dbReference>
<dbReference type="EMBL" id="SLWK01000001">
    <property type="protein sequence ID" value="TCO10409.1"/>
    <property type="molecule type" value="Genomic_DNA"/>
</dbReference>
<keyword evidence="5" id="KW-1185">Reference proteome</keyword>
<proteinExistence type="inferred from homology"/>
<dbReference type="PANTHER" id="PTHR35089:SF1">
    <property type="entry name" value="CHAPERONE PROTEIN SKP"/>
    <property type="match status" value="1"/>
</dbReference>
<dbReference type="Gene3D" id="3.30.910.20">
    <property type="entry name" value="Skp domain"/>
    <property type="match status" value="1"/>
</dbReference>
<dbReference type="OrthoDB" id="1524711at2"/>
<protein>
    <submittedName>
        <fullName evidence="4">Outer membrane protein</fullName>
    </submittedName>
</protein>
<sequence length="172" mass="19838">MRLIRNSGLIIIALLMSFGVSAQSPKFGHVSVADIILQMPEYQQIGKTMEDETSVLERQFTSMREELNRIEIEYETNFDTYTPAQRTAKEEEYAQLQQRVQEFFTNSQQTLQRRQEELQIPVLNKLFSAIEEVGNEHGFLYIFEINSGLTLFESPTSVDVTPLVKQKLGIQN</sequence>
<gene>
    <name evidence="4" type="ORF">EV194_10139</name>
</gene>
<dbReference type="Pfam" id="PF03938">
    <property type="entry name" value="OmpH"/>
    <property type="match status" value="1"/>
</dbReference>
<dbReference type="GO" id="GO:0005829">
    <property type="term" value="C:cytosol"/>
    <property type="evidence" value="ECO:0007669"/>
    <property type="project" value="TreeGrafter"/>
</dbReference>
<comment type="similarity">
    <text evidence="1">Belongs to the Skp family.</text>
</comment>
<evidence type="ECO:0000256" key="3">
    <source>
        <dbReference type="SAM" id="SignalP"/>
    </source>
</evidence>
<dbReference type="Proteomes" id="UP000295221">
    <property type="component" value="Unassembled WGS sequence"/>
</dbReference>
<reference evidence="4 5" key="1">
    <citation type="submission" date="2019-03" db="EMBL/GenBank/DDBJ databases">
        <title>Genomic Encyclopedia of Type Strains, Phase IV (KMG-IV): sequencing the most valuable type-strain genomes for metagenomic binning, comparative biology and taxonomic classification.</title>
        <authorList>
            <person name="Goeker M."/>
        </authorList>
    </citation>
    <scope>NUCLEOTIDE SEQUENCE [LARGE SCALE GENOMIC DNA]</scope>
    <source>
        <strain evidence="4 5">DSM 24179</strain>
    </source>
</reference>
<evidence type="ECO:0000313" key="4">
    <source>
        <dbReference type="EMBL" id="TCO10409.1"/>
    </source>
</evidence>
<feature type="chain" id="PRO_5020246996" evidence="3">
    <location>
        <begin position="23"/>
        <end position="172"/>
    </location>
</feature>
<feature type="signal peptide" evidence="3">
    <location>
        <begin position="1"/>
        <end position="22"/>
    </location>
</feature>
<evidence type="ECO:0000256" key="2">
    <source>
        <dbReference type="ARBA" id="ARBA00022729"/>
    </source>
</evidence>
<dbReference type="GO" id="GO:0050821">
    <property type="term" value="P:protein stabilization"/>
    <property type="evidence" value="ECO:0007669"/>
    <property type="project" value="TreeGrafter"/>
</dbReference>
<dbReference type="PANTHER" id="PTHR35089">
    <property type="entry name" value="CHAPERONE PROTEIN SKP"/>
    <property type="match status" value="1"/>
</dbReference>
<dbReference type="GO" id="GO:0051082">
    <property type="term" value="F:unfolded protein binding"/>
    <property type="evidence" value="ECO:0007669"/>
    <property type="project" value="InterPro"/>
</dbReference>
<dbReference type="InterPro" id="IPR024930">
    <property type="entry name" value="Skp_dom_sf"/>
</dbReference>
<name>A0A4R2GNX9_9BACT</name>
<dbReference type="AlphaFoldDB" id="A0A4R2GNX9"/>